<accession>A0A1S3HM57</accession>
<dbReference type="InParanoid" id="A0A1S3HM57"/>
<evidence type="ECO:0000256" key="1">
    <source>
        <dbReference type="SAM" id="MobiDB-lite"/>
    </source>
</evidence>
<dbReference type="KEGG" id="lak:106156455"/>
<proteinExistence type="predicted"/>
<name>A0A1S3HM57_LINAN</name>
<keyword evidence="2" id="KW-1185">Reference proteome</keyword>
<gene>
    <name evidence="3" type="primary">LOC106156455</name>
</gene>
<feature type="compositionally biased region" description="Basic residues" evidence="1">
    <location>
        <begin position="32"/>
        <end position="42"/>
    </location>
</feature>
<dbReference type="GeneID" id="106156455"/>
<evidence type="ECO:0000313" key="3">
    <source>
        <dbReference type="RefSeq" id="XP_013387165.1"/>
    </source>
</evidence>
<dbReference type="OrthoDB" id="10016177at2759"/>
<reference evidence="3" key="1">
    <citation type="submission" date="2025-08" db="UniProtKB">
        <authorList>
            <consortium name="RefSeq"/>
        </authorList>
    </citation>
    <scope>IDENTIFICATION</scope>
    <source>
        <tissue evidence="3">Gonads</tissue>
    </source>
</reference>
<feature type="compositionally biased region" description="Basic residues" evidence="1">
    <location>
        <begin position="166"/>
        <end position="179"/>
    </location>
</feature>
<feature type="compositionally biased region" description="Polar residues" evidence="1">
    <location>
        <begin position="1"/>
        <end position="14"/>
    </location>
</feature>
<evidence type="ECO:0000313" key="2">
    <source>
        <dbReference type="Proteomes" id="UP000085678"/>
    </source>
</evidence>
<dbReference type="RefSeq" id="XP_013387165.1">
    <property type="nucleotide sequence ID" value="XM_013531711.1"/>
</dbReference>
<sequence length="627" mass="72069">MSQTRQEQTWNEQSDSLRRIREQLAEAQEHQPRRHSAGTSKRKGYDPRQTRTPPALLPRLDTPPDHDQYRQSPVLRGSRYGVVPPVGPRQEAYERSPSTDSWGDDSDGYEPRPHGYEPHPQVFPVPYQYPYPQPYPYPYPAVYPIPSMVYPPPPPVPYYLQAAAARPKHRKKHKSKHSNAKANQKDQATYTIEDRATQYSHIENRPFWKDKFEETYKFHTKPTQSRMNGVINYKGKDRQSHLDEDGDENQDETVPRFKYISTTKQRSDVFDDSNSVIQRYKYDRGKYKSPVPDSGPAFSQQTFAELSLTRLNKHTQVAQYFNAHNSFAQVFVEDFIQEALEDEIVPDLLIEVVSEQKQTVSVKSRLLPGGAVDLYSMTAAQLRDLDRDTLMKLTDSYLMERMSQKDLGEDIASALLSEVVHEGILQVVKLATQEMVSGYLAKSAGSDVMADLVEDYIAEIGHELVEEVITEVQFEDVLDEFIEEDVDELANEVAVEVLTHYDTRIQKRELREVAKYASQKFIDSMCLEYLLSLVARQGQLWTEDDHADKLLDSLMLNVLLEQFFGVSGERQRTLDNLPLRRLHEKIVTDVALDVLLTQLSQALDEDMADLDEYERGLDFASALKPSR</sequence>
<protein>
    <submittedName>
        <fullName evidence="3">Uncharacterized protein LOC106156455</fullName>
    </submittedName>
</protein>
<organism evidence="2 3">
    <name type="scientific">Lingula anatina</name>
    <name type="common">Brachiopod</name>
    <name type="synonym">Lingula unguis</name>
    <dbReference type="NCBI Taxonomy" id="7574"/>
    <lineage>
        <taxon>Eukaryota</taxon>
        <taxon>Metazoa</taxon>
        <taxon>Spiralia</taxon>
        <taxon>Lophotrochozoa</taxon>
        <taxon>Brachiopoda</taxon>
        <taxon>Linguliformea</taxon>
        <taxon>Lingulata</taxon>
        <taxon>Lingulida</taxon>
        <taxon>Linguloidea</taxon>
        <taxon>Lingulidae</taxon>
        <taxon>Lingula</taxon>
    </lineage>
</organism>
<dbReference type="AlphaFoldDB" id="A0A1S3HM57"/>
<dbReference type="Proteomes" id="UP000085678">
    <property type="component" value="Unplaced"/>
</dbReference>
<feature type="compositionally biased region" description="Basic and acidic residues" evidence="1">
    <location>
        <begin position="15"/>
        <end position="31"/>
    </location>
</feature>
<feature type="region of interest" description="Disordered" evidence="1">
    <location>
        <begin position="1"/>
        <end position="119"/>
    </location>
</feature>
<feature type="region of interest" description="Disordered" evidence="1">
    <location>
        <begin position="166"/>
        <end position="194"/>
    </location>
</feature>